<feature type="region of interest" description="Disordered" evidence="1">
    <location>
        <begin position="1"/>
        <end position="29"/>
    </location>
</feature>
<protein>
    <submittedName>
        <fullName evidence="2">Predicted protein</fullName>
    </submittedName>
</protein>
<reference evidence="3" key="1">
    <citation type="journal article" date="2011" name="Nat. Genet.">
        <title>The Arabidopsis lyrata genome sequence and the basis of rapid genome size change.</title>
        <authorList>
            <person name="Hu T.T."/>
            <person name="Pattyn P."/>
            <person name="Bakker E.G."/>
            <person name="Cao J."/>
            <person name="Cheng J.-F."/>
            <person name="Clark R.M."/>
            <person name="Fahlgren N."/>
            <person name="Fawcett J.A."/>
            <person name="Grimwood J."/>
            <person name="Gundlach H."/>
            <person name="Haberer G."/>
            <person name="Hollister J.D."/>
            <person name="Ossowski S."/>
            <person name="Ottilar R.P."/>
            <person name="Salamov A.A."/>
            <person name="Schneeberger K."/>
            <person name="Spannagl M."/>
            <person name="Wang X."/>
            <person name="Yang L."/>
            <person name="Nasrallah M.E."/>
            <person name="Bergelson J."/>
            <person name="Carrington J.C."/>
            <person name="Gaut B.S."/>
            <person name="Schmutz J."/>
            <person name="Mayer K.F.X."/>
            <person name="Van de Peer Y."/>
            <person name="Grigoriev I.V."/>
            <person name="Nordborg M."/>
            <person name="Weigel D."/>
            <person name="Guo Y.-L."/>
        </authorList>
    </citation>
    <scope>NUCLEOTIDE SEQUENCE [LARGE SCALE GENOMIC DNA]</scope>
    <source>
        <strain evidence="3">cv. MN47</strain>
    </source>
</reference>
<feature type="compositionally biased region" description="Basic and acidic residues" evidence="1">
    <location>
        <begin position="97"/>
        <end position="108"/>
    </location>
</feature>
<gene>
    <name evidence="2" type="ORF">ARALYDRAFT_684687</name>
</gene>
<keyword evidence="3" id="KW-1185">Reference proteome</keyword>
<name>D7MQZ9_ARALL</name>
<evidence type="ECO:0000313" key="2">
    <source>
        <dbReference type="EMBL" id="EFH40367.1"/>
    </source>
</evidence>
<organism evidence="3">
    <name type="scientific">Arabidopsis lyrata subsp. lyrata</name>
    <name type="common">Lyre-leaved rock-cress</name>
    <dbReference type="NCBI Taxonomy" id="81972"/>
    <lineage>
        <taxon>Eukaryota</taxon>
        <taxon>Viridiplantae</taxon>
        <taxon>Streptophyta</taxon>
        <taxon>Embryophyta</taxon>
        <taxon>Tracheophyta</taxon>
        <taxon>Spermatophyta</taxon>
        <taxon>Magnoliopsida</taxon>
        <taxon>eudicotyledons</taxon>
        <taxon>Gunneridae</taxon>
        <taxon>Pentapetalae</taxon>
        <taxon>rosids</taxon>
        <taxon>malvids</taxon>
        <taxon>Brassicales</taxon>
        <taxon>Brassicaceae</taxon>
        <taxon>Camelineae</taxon>
        <taxon>Arabidopsis</taxon>
    </lineage>
</organism>
<evidence type="ECO:0000256" key="1">
    <source>
        <dbReference type="SAM" id="MobiDB-lite"/>
    </source>
</evidence>
<dbReference type="EMBL" id="GL348720">
    <property type="protein sequence ID" value="EFH40367.1"/>
    <property type="molecule type" value="Genomic_DNA"/>
</dbReference>
<proteinExistence type="predicted"/>
<accession>D7MQZ9</accession>
<feature type="region of interest" description="Disordered" evidence="1">
    <location>
        <begin position="97"/>
        <end position="130"/>
    </location>
</feature>
<feature type="compositionally biased region" description="Polar residues" evidence="1">
    <location>
        <begin position="117"/>
        <end position="130"/>
    </location>
</feature>
<dbReference type="Proteomes" id="UP000008694">
    <property type="component" value="Unassembled WGS sequence"/>
</dbReference>
<dbReference type="HOGENOM" id="CLU_1941001_0_0_1"/>
<evidence type="ECO:0000313" key="3">
    <source>
        <dbReference type="Proteomes" id="UP000008694"/>
    </source>
</evidence>
<dbReference type="AlphaFoldDB" id="D7MQZ9"/>
<dbReference type="Gramene" id="Al_scaffold_0008_1507">
    <property type="protein sequence ID" value="Al_scaffold_0008_1507"/>
    <property type="gene ID" value="Al_scaffold_0008_1507"/>
</dbReference>
<sequence>MSITEIPVGKENQVEVRDAPETEQQTRACEQSVEQAERPLAYGQVSILAPSRFSVLNDEEEETDSNKGKCVEIQDTMPSQNDESAINQEVFTVVENKQKPVGEGEKTSSLRVLPPRQSKSSQKATLESST</sequence>